<organism evidence="2 3">
    <name type="scientific">Strigomonas culicis</name>
    <dbReference type="NCBI Taxonomy" id="28005"/>
    <lineage>
        <taxon>Eukaryota</taxon>
        <taxon>Discoba</taxon>
        <taxon>Euglenozoa</taxon>
        <taxon>Kinetoplastea</taxon>
        <taxon>Metakinetoplastina</taxon>
        <taxon>Trypanosomatida</taxon>
        <taxon>Trypanosomatidae</taxon>
        <taxon>Strigomonadinae</taxon>
        <taxon>Strigomonas</taxon>
    </lineage>
</organism>
<keyword evidence="1" id="KW-0472">Membrane</keyword>
<keyword evidence="1" id="KW-0812">Transmembrane</keyword>
<reference evidence="2 3" key="1">
    <citation type="journal article" date="2013" name="PLoS ONE">
        <title>Predicting the Proteins of Angomonas deanei, Strigomonas culicis and Their Respective Endosymbionts Reveals New Aspects of the Trypanosomatidae Family.</title>
        <authorList>
            <person name="Motta M.C."/>
            <person name="Martins A.C."/>
            <person name="de Souza S.S."/>
            <person name="Catta-Preta C.M."/>
            <person name="Silva R."/>
            <person name="Klein C.C."/>
            <person name="de Almeida L.G."/>
            <person name="de Lima Cunha O."/>
            <person name="Ciapina L.P."/>
            <person name="Brocchi M."/>
            <person name="Colabardini A.C."/>
            <person name="de Araujo Lima B."/>
            <person name="Machado C.R."/>
            <person name="de Almeida Soares C.M."/>
            <person name="Probst C.M."/>
            <person name="de Menezes C.B."/>
            <person name="Thompson C.E."/>
            <person name="Bartholomeu D.C."/>
            <person name="Gradia D.F."/>
            <person name="Pavoni D.P."/>
            <person name="Grisard E.C."/>
            <person name="Fantinatti-Garboggini F."/>
            <person name="Marchini F.K."/>
            <person name="Rodrigues-Luiz G.F."/>
            <person name="Wagner G."/>
            <person name="Goldman G.H."/>
            <person name="Fietto J.L."/>
            <person name="Elias M.C."/>
            <person name="Goldman M.H."/>
            <person name="Sagot M.F."/>
            <person name="Pereira M."/>
            <person name="Stoco P.H."/>
            <person name="de Mendonca-Neto R.P."/>
            <person name="Teixeira S.M."/>
            <person name="Maciel T.E."/>
            <person name="de Oliveira Mendes T.A."/>
            <person name="Urmenyi T.P."/>
            <person name="de Souza W."/>
            <person name="Schenkman S."/>
            <person name="de Vasconcelos A.T."/>
        </authorList>
    </citation>
    <scope>NUCLEOTIDE SEQUENCE [LARGE SCALE GENOMIC DNA]</scope>
</reference>
<dbReference type="AlphaFoldDB" id="S9TFE3"/>
<keyword evidence="1" id="KW-1133">Transmembrane helix</keyword>
<proteinExistence type="predicted"/>
<keyword evidence="3" id="KW-1185">Reference proteome</keyword>
<evidence type="ECO:0000313" key="2">
    <source>
        <dbReference type="EMBL" id="EPY15629.1"/>
    </source>
</evidence>
<accession>S9TFE3</accession>
<gene>
    <name evidence="2" type="ORF">STCU_11879</name>
</gene>
<name>S9TFE3_9TRYP</name>
<comment type="caution">
    <text evidence="2">The sequence shown here is derived from an EMBL/GenBank/DDBJ whole genome shotgun (WGS) entry which is preliminary data.</text>
</comment>
<feature type="transmembrane region" description="Helical" evidence="1">
    <location>
        <begin position="40"/>
        <end position="61"/>
    </location>
</feature>
<dbReference type="Proteomes" id="UP000015354">
    <property type="component" value="Unassembled WGS sequence"/>
</dbReference>
<evidence type="ECO:0000256" key="1">
    <source>
        <dbReference type="SAM" id="Phobius"/>
    </source>
</evidence>
<dbReference type="EMBL" id="ATMH01011889">
    <property type="protein sequence ID" value="EPY15629.1"/>
    <property type="molecule type" value="Genomic_DNA"/>
</dbReference>
<protein>
    <submittedName>
        <fullName evidence="2">Uncharacterized protein</fullName>
    </submittedName>
</protein>
<evidence type="ECO:0000313" key="3">
    <source>
        <dbReference type="Proteomes" id="UP000015354"/>
    </source>
</evidence>
<sequence length="71" mass="8099">MSGKKKVITTQNTVKKKKEMKKAIFSGSIHYITERETRAIPVHLLLPYLLSVYAAFSSLQVHMCSSMNKKK</sequence>